<proteinExistence type="predicted"/>
<name>A0A7G3AR19_LUTLO</name>
<feature type="region of interest" description="Disordered" evidence="1">
    <location>
        <begin position="1"/>
        <end position="160"/>
    </location>
</feature>
<feature type="region of interest" description="Disordered" evidence="1">
    <location>
        <begin position="376"/>
        <end position="436"/>
    </location>
</feature>
<feature type="compositionally biased region" description="Polar residues" evidence="1">
    <location>
        <begin position="265"/>
        <end position="277"/>
    </location>
</feature>
<feature type="compositionally biased region" description="Polar residues" evidence="1">
    <location>
        <begin position="61"/>
        <end position="70"/>
    </location>
</feature>
<feature type="region of interest" description="Disordered" evidence="1">
    <location>
        <begin position="248"/>
        <end position="338"/>
    </location>
</feature>
<evidence type="ECO:0000256" key="1">
    <source>
        <dbReference type="SAM" id="MobiDB-lite"/>
    </source>
</evidence>
<protein>
    <submittedName>
        <fullName evidence="2">Putative nucleolar and coiled-body phosphoprotein 1</fullName>
    </submittedName>
</protein>
<dbReference type="VEuPathDB" id="VectorBase:LLONM1_004866"/>
<sequence length="572" mass="62451">MGRPRKNANQAKDTPNKTKVPEEDTENLSLTLTRSRRIPKPNPKYSNDVIVSFSSKDAGDSSRSTSPAKSETSEEIVPMSEDDDEEEVEAPKPGTRKRGRPPKNKIPEPPKKISSLTPQSKDVKMLKKKEGNEPVKRTPERQGKQLSSPDIAAKRKKDDNTIATVDASVKKDIKALEEKLKNISKPKVLPQTRSNDKKISIIKGGSPVKGEYIDIEGTAENVKIVDVSEILSKKHEVLVNEPKRLRKCPPEAHKIPPRTPYGSKILSQSPKVGSQTPKVLAQSPKVVTSPQKGLPKLPSVASRMSQKISPKSTPPPPLITRHANNGKVSSVSSLSDAKKSLTTSPKCTVIDLTEGANSLEKPKKALKEALVASAGARKRPEPVSSHLMSTVQKKSSDAKSPLINRTSSATRPPPLITRPPPLITRGLTTKSKISDTPHKRDVMSIELWNVVHLPRESVEELPKITLGMTLKDLTEKIKEIQLPSEAWSHNVNEDTEPSSSITFKLTKPTDPSKERSVTFSATELIIEIEGNEVVFVGAPASLSTPSDIQTLLEIVNDVSMKNSCVETVAVVL</sequence>
<feature type="compositionally biased region" description="Polar residues" evidence="1">
    <location>
        <begin position="302"/>
        <end position="311"/>
    </location>
</feature>
<dbReference type="EMBL" id="GITU01006242">
    <property type="protein sequence ID" value="MBC1174945.1"/>
    <property type="molecule type" value="Transcribed_RNA"/>
</dbReference>
<feature type="compositionally biased region" description="Pro residues" evidence="1">
    <location>
        <begin position="411"/>
        <end position="422"/>
    </location>
</feature>
<accession>A0A7G3AR19</accession>
<dbReference type="AlphaFoldDB" id="A0A7G3AR19"/>
<organism evidence="2">
    <name type="scientific">Lutzomyia longipalpis</name>
    <name type="common">Sand fly</name>
    <dbReference type="NCBI Taxonomy" id="7200"/>
    <lineage>
        <taxon>Eukaryota</taxon>
        <taxon>Metazoa</taxon>
        <taxon>Ecdysozoa</taxon>
        <taxon>Arthropoda</taxon>
        <taxon>Hexapoda</taxon>
        <taxon>Insecta</taxon>
        <taxon>Pterygota</taxon>
        <taxon>Neoptera</taxon>
        <taxon>Endopterygota</taxon>
        <taxon>Diptera</taxon>
        <taxon>Nematocera</taxon>
        <taxon>Psychodoidea</taxon>
        <taxon>Psychodidae</taxon>
        <taxon>Lutzomyia</taxon>
        <taxon>Lutzomyia</taxon>
    </lineage>
</organism>
<reference evidence="2" key="1">
    <citation type="journal article" date="2020" name="BMC">
        <title>Leishmania infection induces a limited differential gene expression in the sand fly midgut.</title>
        <authorList>
            <person name="Coutinho-Abreu I.V."/>
            <person name="Serafim T.D."/>
            <person name="Meneses C."/>
            <person name="Kamhawi S."/>
            <person name="Oliveira F."/>
            <person name="Valenzuela J.G."/>
        </authorList>
    </citation>
    <scope>NUCLEOTIDE SEQUENCE</scope>
    <source>
        <strain evidence="2">Jacobina</strain>
        <tissue evidence="2">Midgut</tissue>
    </source>
</reference>
<feature type="compositionally biased region" description="Basic residues" evidence="1">
    <location>
        <begin position="94"/>
        <end position="103"/>
    </location>
</feature>
<evidence type="ECO:0000313" key="2">
    <source>
        <dbReference type="EMBL" id="MBC1174945.1"/>
    </source>
</evidence>
<feature type="compositionally biased region" description="Basic and acidic residues" evidence="1">
    <location>
        <begin position="121"/>
        <end position="143"/>
    </location>
</feature>